<dbReference type="eggNOG" id="COG0596">
    <property type="taxonomic scope" value="Bacteria"/>
</dbReference>
<dbReference type="InterPro" id="IPR000073">
    <property type="entry name" value="AB_hydrolase_1"/>
</dbReference>
<sequence length="343" mass="37974">MLQTSGMIGFGLGLSPTFGAASDGGTDLPVRSRMVDAIDGRFHVIEQGEGPAVLFCHGFPDTAEIWRSQMRAVAEAGYRAVAFDMRGYGRSHAPSDPDLYTSLHIVGDLVGVLDALSIDTAVIVGHDWGADHAQRAALMRPDRFRAIASLSIPFAPRGEIDQWQALRDQGLGDTYYAFNLMKSDAEARFAKAAQSIPSILYWLSASPEPAQRWDPADPELHMLRPAPTAVPDWAEPTYVHHTIETFRRTGFRGGLNYYRALPRTFDLMPAYKDAVIRQPALYIWGAADGLCRLFHPETPSLAELREAQPNLVRQVRLEHVGHWVQHEAAERVNAALTDFLSDL</sequence>
<reference evidence="4" key="1">
    <citation type="journal article" date="2014" name="Stand. Genomic Sci.">
        <title>Genome sequence of the exopolysaccharide-producing Salipiger mucosus type strain (DSM 16094(T)), a moderately halophilic member of the Roseobacter clade.</title>
        <authorList>
            <person name="Riedel T."/>
            <person name="Spring S."/>
            <person name="Fiebig A."/>
            <person name="Petersen J."/>
            <person name="Kyrpides N.C."/>
            <person name="Goker M."/>
            <person name="Klenk H.P."/>
        </authorList>
    </citation>
    <scope>NUCLEOTIDE SEQUENCE [LARGE SCALE GENOMIC DNA]</scope>
    <source>
        <strain evidence="4">DSM 16094</strain>
    </source>
</reference>
<feature type="domain" description="AB hydrolase-1" evidence="2">
    <location>
        <begin position="51"/>
        <end position="328"/>
    </location>
</feature>
<accession>S9S1M8</accession>
<dbReference type="Proteomes" id="UP000015347">
    <property type="component" value="Unassembled WGS sequence"/>
</dbReference>
<evidence type="ECO:0000256" key="1">
    <source>
        <dbReference type="ARBA" id="ARBA00022801"/>
    </source>
</evidence>
<dbReference type="SUPFAM" id="SSF53474">
    <property type="entry name" value="alpha/beta-Hydrolases"/>
    <property type="match status" value="1"/>
</dbReference>
<dbReference type="PANTHER" id="PTHR43329">
    <property type="entry name" value="EPOXIDE HYDROLASE"/>
    <property type="match status" value="1"/>
</dbReference>
<dbReference type="RefSeq" id="WP_020038299.1">
    <property type="nucleotide sequence ID" value="NZ_KE557274.1"/>
</dbReference>
<dbReference type="EMBL" id="APVH01000013">
    <property type="protein sequence ID" value="EPX84105.1"/>
    <property type="molecule type" value="Genomic_DNA"/>
</dbReference>
<comment type="caution">
    <text evidence="3">The sequence shown here is derived from an EMBL/GenBank/DDBJ whole genome shotgun (WGS) entry which is preliminary data.</text>
</comment>
<evidence type="ECO:0000259" key="2">
    <source>
        <dbReference type="Pfam" id="PF00561"/>
    </source>
</evidence>
<dbReference type="STRING" id="1123237.Salmuc_01880"/>
<keyword evidence="4" id="KW-1185">Reference proteome</keyword>
<gene>
    <name evidence="3" type="ORF">Salmuc_01880</name>
</gene>
<dbReference type="HOGENOM" id="CLU_020336_7_2_5"/>
<evidence type="ECO:0000313" key="4">
    <source>
        <dbReference type="Proteomes" id="UP000015347"/>
    </source>
</evidence>
<dbReference type="InterPro" id="IPR029058">
    <property type="entry name" value="AB_hydrolase_fold"/>
</dbReference>
<dbReference type="AlphaFoldDB" id="S9S1M8"/>
<dbReference type="InterPro" id="IPR000639">
    <property type="entry name" value="Epox_hydrolase-like"/>
</dbReference>
<keyword evidence="1 3" id="KW-0378">Hydrolase</keyword>
<dbReference type="PRINTS" id="PR00412">
    <property type="entry name" value="EPOXHYDRLASE"/>
</dbReference>
<organism evidence="3 4">
    <name type="scientific">Salipiger mucosus DSM 16094</name>
    <dbReference type="NCBI Taxonomy" id="1123237"/>
    <lineage>
        <taxon>Bacteria</taxon>
        <taxon>Pseudomonadati</taxon>
        <taxon>Pseudomonadota</taxon>
        <taxon>Alphaproteobacteria</taxon>
        <taxon>Rhodobacterales</taxon>
        <taxon>Roseobacteraceae</taxon>
        <taxon>Salipiger</taxon>
    </lineage>
</organism>
<name>S9S1M8_9RHOB</name>
<proteinExistence type="predicted"/>
<dbReference type="Gene3D" id="3.40.50.1820">
    <property type="entry name" value="alpha/beta hydrolase"/>
    <property type="match status" value="1"/>
</dbReference>
<protein>
    <submittedName>
        <fullName evidence="3">Epoxide hydrolase</fullName>
    </submittedName>
</protein>
<evidence type="ECO:0000313" key="3">
    <source>
        <dbReference type="EMBL" id="EPX84105.1"/>
    </source>
</evidence>
<dbReference type="GO" id="GO:0016787">
    <property type="term" value="F:hydrolase activity"/>
    <property type="evidence" value="ECO:0007669"/>
    <property type="project" value="UniProtKB-KW"/>
</dbReference>
<dbReference type="Pfam" id="PF00561">
    <property type="entry name" value="Abhydrolase_1"/>
    <property type="match status" value="1"/>
</dbReference>